<evidence type="ECO:0000313" key="2">
    <source>
        <dbReference type="Proteomes" id="UP000181884"/>
    </source>
</evidence>
<accession>A0A1L8RIV6</accession>
<evidence type="ECO:0000313" key="1">
    <source>
        <dbReference type="EMBL" id="OJG19645.1"/>
    </source>
</evidence>
<dbReference type="EMBL" id="JXKH01000002">
    <property type="protein sequence ID" value="OJG19645.1"/>
    <property type="molecule type" value="Genomic_DNA"/>
</dbReference>
<dbReference type="Proteomes" id="UP000181884">
    <property type="component" value="Unassembled WGS sequence"/>
</dbReference>
<proteinExistence type="predicted"/>
<dbReference type="STRING" id="214095.RU97_GL001216"/>
<gene>
    <name evidence="1" type="ORF">RU97_GL001216</name>
</gene>
<protein>
    <submittedName>
        <fullName evidence="1">Laac</fullName>
    </submittedName>
</protein>
<reference evidence="1 2" key="1">
    <citation type="submission" date="2014-12" db="EMBL/GenBank/DDBJ databases">
        <title>Draft genome sequences of 29 type strains of Enterococci.</title>
        <authorList>
            <person name="Zhong Z."/>
            <person name="Sun Z."/>
            <person name="Liu W."/>
            <person name="Zhang W."/>
            <person name="Zhang H."/>
        </authorList>
    </citation>
    <scope>NUCLEOTIDE SEQUENCE [LARGE SCALE GENOMIC DNA]</scope>
    <source>
        <strain evidence="1 2">DSM 17029</strain>
    </source>
</reference>
<organism evidence="1 2">
    <name type="scientific">Enterococcus canis</name>
    <dbReference type="NCBI Taxonomy" id="214095"/>
    <lineage>
        <taxon>Bacteria</taxon>
        <taxon>Bacillati</taxon>
        <taxon>Bacillota</taxon>
        <taxon>Bacilli</taxon>
        <taxon>Lactobacillales</taxon>
        <taxon>Enterococcaceae</taxon>
        <taxon>Enterococcus</taxon>
    </lineage>
</organism>
<keyword evidence="2" id="KW-1185">Reference proteome</keyword>
<comment type="caution">
    <text evidence="1">The sequence shown here is derived from an EMBL/GenBank/DDBJ whole genome shotgun (WGS) entry which is preliminary data.</text>
</comment>
<sequence length="206" mass="23444">MKLDRFEKPVLIKAPADYDVTGVAWTTAAQPDLLFTFIETLPELVPLLQQAQKQLPEAGVFYFAYPKKGNTRFDHFIGRDEIMPFLKVDEAGFIPETDLKFNRMVALDEDYTVIGLKKTTQRTSSAASQRVGDYAERIPELSQQLPADIRPKFTELTPGYQKNWARFVYSAKTAETQAKRLDQMTEALSQGYKSIDLLRKAKADKL</sequence>
<name>A0A1L8RIV6_9ENTE</name>
<dbReference type="AlphaFoldDB" id="A0A1L8RIV6"/>
<dbReference type="Pfam" id="PF13376">
    <property type="entry name" value="OmdA"/>
    <property type="match status" value="1"/>
</dbReference>